<keyword evidence="2" id="KW-0479">Metal-binding</keyword>
<dbReference type="CDD" id="cd12107">
    <property type="entry name" value="Hemerythrin"/>
    <property type="match status" value="1"/>
</dbReference>
<dbReference type="AlphaFoldDB" id="A0A069RH82"/>
<dbReference type="NCBIfam" id="TIGR00229">
    <property type="entry name" value="sensory_box"/>
    <property type="match status" value="3"/>
</dbReference>
<dbReference type="PROSITE" id="PS50112">
    <property type="entry name" value="PAS"/>
    <property type="match status" value="1"/>
</dbReference>
<dbReference type="GO" id="GO:0043709">
    <property type="term" value="P:cell adhesion involved in single-species biofilm formation"/>
    <property type="evidence" value="ECO:0007669"/>
    <property type="project" value="TreeGrafter"/>
</dbReference>
<evidence type="ECO:0000256" key="2">
    <source>
        <dbReference type="ARBA" id="ARBA00022723"/>
    </source>
</evidence>
<keyword evidence="3" id="KW-0408">Iron</keyword>
<dbReference type="Gene3D" id="3.30.70.270">
    <property type="match status" value="1"/>
</dbReference>
<dbReference type="InterPro" id="IPR050469">
    <property type="entry name" value="Diguanylate_Cyclase"/>
</dbReference>
<dbReference type="InterPro" id="IPR000014">
    <property type="entry name" value="PAS"/>
</dbReference>
<dbReference type="CDD" id="cd00130">
    <property type="entry name" value="PAS"/>
    <property type="match status" value="2"/>
</dbReference>
<protein>
    <submittedName>
        <fullName evidence="7">Phytochrome-like protein Cph2</fullName>
    </submittedName>
</protein>
<dbReference type="eggNOG" id="COG2703">
    <property type="taxonomic scope" value="Bacteria"/>
</dbReference>
<dbReference type="Proteomes" id="UP000027946">
    <property type="component" value="Unassembled WGS sequence"/>
</dbReference>
<dbReference type="Pfam" id="PF00990">
    <property type="entry name" value="GGDEF"/>
    <property type="match status" value="1"/>
</dbReference>
<dbReference type="OrthoDB" id="9805474at2"/>
<dbReference type="EMBL" id="JJMM01000002">
    <property type="protein sequence ID" value="KDR96404.1"/>
    <property type="molecule type" value="Genomic_DNA"/>
</dbReference>
<feature type="domain" description="GGDEF" evidence="6">
    <location>
        <begin position="421"/>
        <end position="565"/>
    </location>
</feature>
<comment type="similarity">
    <text evidence="1">Belongs to the hemerythrin family.</text>
</comment>
<dbReference type="GO" id="GO:0005886">
    <property type="term" value="C:plasma membrane"/>
    <property type="evidence" value="ECO:0007669"/>
    <property type="project" value="TreeGrafter"/>
</dbReference>
<dbReference type="SMART" id="SM00267">
    <property type="entry name" value="GGDEF"/>
    <property type="match status" value="1"/>
</dbReference>
<reference evidence="7 8" key="1">
    <citation type="submission" date="2014-03" db="EMBL/GenBank/DDBJ databases">
        <title>Genome sequence of Clostridium litorale W6, DSM 5388.</title>
        <authorList>
            <person name="Poehlein A."/>
            <person name="Jagirdar A."/>
            <person name="Khonsari B."/>
            <person name="Chibani C.M."/>
            <person name="Gutierrez Gutierrez D.A."/>
            <person name="Davydova E."/>
            <person name="Alghaithi H.S."/>
            <person name="Nair K.P."/>
            <person name="Dhamotharan K."/>
            <person name="Chandran L."/>
            <person name="G W."/>
            <person name="Daniel R."/>
        </authorList>
    </citation>
    <scope>NUCLEOTIDE SEQUENCE [LARGE SCALE GENOMIC DNA]</scope>
    <source>
        <strain evidence="7 8">W6</strain>
    </source>
</reference>
<dbReference type="SMART" id="SM00091">
    <property type="entry name" value="PAS"/>
    <property type="match status" value="3"/>
</dbReference>
<keyword evidence="8" id="KW-1185">Reference proteome</keyword>
<dbReference type="CDD" id="cd01949">
    <property type="entry name" value="GGDEF"/>
    <property type="match status" value="1"/>
</dbReference>
<proteinExistence type="inferred from homology"/>
<dbReference type="Gene3D" id="3.30.450.20">
    <property type="entry name" value="PAS domain"/>
    <property type="match status" value="3"/>
</dbReference>
<evidence type="ECO:0000313" key="8">
    <source>
        <dbReference type="Proteomes" id="UP000027946"/>
    </source>
</evidence>
<accession>A0A069RH82</accession>
<dbReference type="eggNOG" id="COG3706">
    <property type="taxonomic scope" value="Bacteria"/>
</dbReference>
<dbReference type="Pfam" id="PF01814">
    <property type="entry name" value="Hemerythrin"/>
    <property type="match status" value="1"/>
</dbReference>
<dbReference type="InterPro" id="IPR000700">
    <property type="entry name" value="PAS-assoc_C"/>
</dbReference>
<dbReference type="PROSITE" id="PS50887">
    <property type="entry name" value="GGDEF"/>
    <property type="match status" value="1"/>
</dbReference>
<dbReference type="SUPFAM" id="SSF55073">
    <property type="entry name" value="Nucleotide cyclase"/>
    <property type="match status" value="1"/>
</dbReference>
<evidence type="ECO:0000256" key="1">
    <source>
        <dbReference type="ARBA" id="ARBA00010587"/>
    </source>
</evidence>
<dbReference type="FunFam" id="3.30.70.270:FF:000001">
    <property type="entry name" value="Diguanylate cyclase domain protein"/>
    <property type="match status" value="1"/>
</dbReference>
<dbReference type="InterPro" id="IPR000160">
    <property type="entry name" value="GGDEF_dom"/>
</dbReference>
<sequence length="716" mass="82224">MEKHCLHELFEKSASPILVMVEDKIVDCNASAIKLFHFKNKQNIINKHPSELSPKYQPDGRLSYEKANEILATAIDIGSHNFEWLYMRADRKTFTAEVSLSVILENNHHTILVILNDITTRKKIENDKLQTEKKLDAIINHRFQLTELLDRDGRLIIANKNAYDMVDGEPSELTGKYLWQLPHWSHSKKLQLEIKDAVQEVKKGKSINFETTHMDKKGDIIYIFFSLTPVHDDNVDLEYILSEGKDITEEQYAEMKLVASERNYREIFNSTSEAIFIHDANTGKIVDVNQTTLKMFGYENQEFLQLNIGDISSRRQQFTQEEALKKVKKTVEEGPQLFEWFAQRKNGECFWIEVSLSNTTIGGKGHVLAVIRNIDQRKKMEEEKKKFEILSVTDGLTGVANRRRFDEVLLHEYNRHSRSEEPLSVILLDLDYFKLFNDNYGHVNGDKCLQKVAGVIAGCILRPADLAARYGGEEFACILPETNNKGAVQIAEKIRQSIFNLAIPHKESLVADVVTVSLGVVTVYNTIFESNAVSSEQVYKIVEQADNLLYKSKSSGRNRVEFAVLGDSKRTTNIFAKLIWQESFNCGHKLIDEQHQNLFFIANELLEAILTEQPTPKIATIISSLLNHTKQHFQDEEKFLDEINYPDIKHHINVHEELLLKGKELSRKFKANTTSTGEIFQFLAIDVIKEHMLAEDSEFFPFMENSYGAVFIEMNP</sequence>
<dbReference type="InterPro" id="IPR035965">
    <property type="entry name" value="PAS-like_dom_sf"/>
</dbReference>
<dbReference type="Pfam" id="PF13426">
    <property type="entry name" value="PAS_9"/>
    <property type="match status" value="3"/>
</dbReference>
<dbReference type="PROSITE" id="PS00550">
    <property type="entry name" value="HEMERYTHRINS"/>
    <property type="match status" value="1"/>
</dbReference>
<organism evidence="7 8">
    <name type="scientific">Peptoclostridium litorale DSM 5388</name>
    <dbReference type="NCBI Taxonomy" id="1121324"/>
    <lineage>
        <taxon>Bacteria</taxon>
        <taxon>Bacillati</taxon>
        <taxon>Bacillota</taxon>
        <taxon>Clostridia</taxon>
        <taxon>Peptostreptococcales</taxon>
        <taxon>Peptoclostridiaceae</taxon>
        <taxon>Peptoclostridium</taxon>
    </lineage>
</organism>
<dbReference type="GO" id="GO:1902201">
    <property type="term" value="P:negative regulation of bacterial-type flagellum-dependent cell motility"/>
    <property type="evidence" value="ECO:0007669"/>
    <property type="project" value="TreeGrafter"/>
</dbReference>
<dbReference type="InterPro" id="IPR016131">
    <property type="entry name" value="Haemerythrin_Fe_BS"/>
</dbReference>
<dbReference type="GO" id="GO:0052621">
    <property type="term" value="F:diguanylate cyclase activity"/>
    <property type="evidence" value="ECO:0007669"/>
    <property type="project" value="TreeGrafter"/>
</dbReference>
<dbReference type="SUPFAM" id="SSF55785">
    <property type="entry name" value="PYP-like sensor domain (PAS domain)"/>
    <property type="match status" value="3"/>
</dbReference>
<dbReference type="STRING" id="1121324.CLIT_2c00100"/>
<evidence type="ECO:0000256" key="3">
    <source>
        <dbReference type="ARBA" id="ARBA00023004"/>
    </source>
</evidence>
<evidence type="ECO:0000259" key="4">
    <source>
        <dbReference type="PROSITE" id="PS50112"/>
    </source>
</evidence>
<dbReference type="InterPro" id="IPR029787">
    <property type="entry name" value="Nucleotide_cyclase"/>
</dbReference>
<dbReference type="InterPro" id="IPR012312">
    <property type="entry name" value="Hemerythrin-like"/>
</dbReference>
<dbReference type="InterPro" id="IPR035938">
    <property type="entry name" value="Hemerythrin-like_sf"/>
</dbReference>
<dbReference type="GO" id="GO:0046872">
    <property type="term" value="F:metal ion binding"/>
    <property type="evidence" value="ECO:0007669"/>
    <property type="project" value="UniProtKB-KW"/>
</dbReference>
<name>A0A069RH82_PEPLI</name>
<dbReference type="NCBIfam" id="TIGR02481">
    <property type="entry name" value="hemeryth_dom"/>
    <property type="match status" value="1"/>
</dbReference>
<feature type="domain" description="PAC" evidence="5">
    <location>
        <begin position="207"/>
        <end position="259"/>
    </location>
</feature>
<comment type="caution">
    <text evidence="7">The sequence shown here is derived from an EMBL/GenBank/DDBJ whole genome shotgun (WGS) entry which is preliminary data.</text>
</comment>
<dbReference type="PANTHER" id="PTHR45138">
    <property type="entry name" value="REGULATORY COMPONENTS OF SENSORY TRANSDUCTION SYSTEM"/>
    <property type="match status" value="1"/>
</dbReference>
<feature type="domain" description="PAS" evidence="4">
    <location>
        <begin position="260"/>
        <end position="334"/>
    </location>
</feature>
<dbReference type="InterPro" id="IPR001610">
    <property type="entry name" value="PAC"/>
</dbReference>
<dbReference type="InterPro" id="IPR012827">
    <property type="entry name" value="Hemerythrin_metal-bd"/>
</dbReference>
<dbReference type="NCBIfam" id="TIGR00254">
    <property type="entry name" value="GGDEF"/>
    <property type="match status" value="1"/>
</dbReference>
<dbReference type="SUPFAM" id="SSF47188">
    <property type="entry name" value="Hemerythrin-like"/>
    <property type="match status" value="1"/>
</dbReference>
<dbReference type="Gene3D" id="1.20.120.50">
    <property type="entry name" value="Hemerythrin-like"/>
    <property type="match status" value="1"/>
</dbReference>
<dbReference type="PROSITE" id="PS50113">
    <property type="entry name" value="PAC"/>
    <property type="match status" value="1"/>
</dbReference>
<gene>
    <name evidence="7" type="primary">cph1</name>
    <name evidence="7" type="ORF">CLIT_2c00100</name>
</gene>
<evidence type="ECO:0000259" key="5">
    <source>
        <dbReference type="PROSITE" id="PS50113"/>
    </source>
</evidence>
<evidence type="ECO:0000259" key="6">
    <source>
        <dbReference type="PROSITE" id="PS50887"/>
    </source>
</evidence>
<dbReference type="InterPro" id="IPR043128">
    <property type="entry name" value="Rev_trsase/Diguanyl_cyclase"/>
</dbReference>
<dbReference type="PANTHER" id="PTHR45138:SF9">
    <property type="entry name" value="DIGUANYLATE CYCLASE DGCM-RELATED"/>
    <property type="match status" value="1"/>
</dbReference>
<dbReference type="NCBIfam" id="NF033749">
    <property type="entry name" value="bact_hemeryth"/>
    <property type="match status" value="1"/>
</dbReference>
<evidence type="ECO:0000313" key="7">
    <source>
        <dbReference type="EMBL" id="KDR96404.1"/>
    </source>
</evidence>
<dbReference type="SMART" id="SM00086">
    <property type="entry name" value="PAC"/>
    <property type="match status" value="3"/>
</dbReference>
<dbReference type="RefSeq" id="WP_052635821.1">
    <property type="nucleotide sequence ID" value="NZ_FSRH01000001.1"/>
</dbReference>